<evidence type="ECO:0000313" key="1">
    <source>
        <dbReference type="EMBL" id="GIP52205.1"/>
    </source>
</evidence>
<name>A0ABQ4M8A7_9BACL</name>
<evidence type="ECO:0000313" key="2">
    <source>
        <dbReference type="Proteomes" id="UP000679992"/>
    </source>
</evidence>
<proteinExistence type="predicted"/>
<reference evidence="1 2" key="1">
    <citation type="submission" date="2021-03" db="EMBL/GenBank/DDBJ databases">
        <title>Antimicrobial resistance genes in bacteria isolated from Japanese honey, and their potential for conferring macrolide and lincosamide resistance in the American foulbrood pathogen Paenibacillus larvae.</title>
        <authorList>
            <person name="Okamoto M."/>
            <person name="Kumagai M."/>
            <person name="Kanamori H."/>
            <person name="Takamatsu D."/>
        </authorList>
    </citation>
    <scope>NUCLEOTIDE SEQUENCE [LARGE SCALE GENOMIC DNA]</scope>
    <source>
        <strain evidence="1 2">J42TS3</strain>
    </source>
</reference>
<keyword evidence="2" id="KW-1185">Reference proteome</keyword>
<dbReference type="Proteomes" id="UP000679992">
    <property type="component" value="Unassembled WGS sequence"/>
</dbReference>
<accession>A0ABQ4M8A7</accession>
<protein>
    <submittedName>
        <fullName evidence="1">Uncharacterized protein</fullName>
    </submittedName>
</protein>
<sequence length="61" mass="6803">MKNIVFTLKNGTKTTGLKFSDELVQLTVKGILDGEDLEFKYHDGTEVIIKAEDIASFEVVL</sequence>
<gene>
    <name evidence="1" type="ORF">J42TS3_12400</name>
</gene>
<dbReference type="RefSeq" id="WP_213654112.1">
    <property type="nucleotide sequence ID" value="NZ_BOSL01000003.1"/>
</dbReference>
<comment type="caution">
    <text evidence="1">The sequence shown here is derived from an EMBL/GenBank/DDBJ whole genome shotgun (WGS) entry which is preliminary data.</text>
</comment>
<dbReference type="EMBL" id="BOSL01000003">
    <property type="protein sequence ID" value="GIP52205.1"/>
    <property type="molecule type" value="Genomic_DNA"/>
</dbReference>
<organism evidence="1 2">
    <name type="scientific">Paenibacillus vini</name>
    <dbReference type="NCBI Taxonomy" id="1476024"/>
    <lineage>
        <taxon>Bacteria</taxon>
        <taxon>Bacillati</taxon>
        <taxon>Bacillota</taxon>
        <taxon>Bacilli</taxon>
        <taxon>Bacillales</taxon>
        <taxon>Paenibacillaceae</taxon>
        <taxon>Paenibacillus</taxon>
    </lineage>
</organism>